<sequence>MAKAIGAHAVYVHREVSKDAVKTKERIEAAMNDNFWGSTLFHMDDLPLKLEDMPVNYEDFQESGAWR</sequence>
<dbReference type="InterPro" id="IPR014729">
    <property type="entry name" value="Rossmann-like_a/b/a_fold"/>
</dbReference>
<keyword evidence="2" id="KW-1185">Reference proteome</keyword>
<dbReference type="EMBL" id="JAXQNO010000008">
    <property type="protein sequence ID" value="KAK4793252.1"/>
    <property type="molecule type" value="Genomic_DNA"/>
</dbReference>
<dbReference type="Proteomes" id="UP001346149">
    <property type="component" value="Unassembled WGS sequence"/>
</dbReference>
<dbReference type="Gene3D" id="3.40.50.620">
    <property type="entry name" value="HUPs"/>
    <property type="match status" value="1"/>
</dbReference>
<proteinExistence type="predicted"/>
<evidence type="ECO:0000313" key="2">
    <source>
        <dbReference type="Proteomes" id="UP001346149"/>
    </source>
</evidence>
<gene>
    <name evidence="1" type="ORF">SAY86_023687</name>
</gene>
<name>A0AAN7M7Q8_TRANT</name>
<dbReference type="AlphaFoldDB" id="A0AAN7M7Q8"/>
<accession>A0AAN7M7Q8</accession>
<dbReference type="SUPFAM" id="SSF52425">
    <property type="entry name" value="Cryptochrome/photolyase, N-terminal domain"/>
    <property type="match status" value="1"/>
</dbReference>
<dbReference type="InterPro" id="IPR036155">
    <property type="entry name" value="Crypto/Photolyase_N_sf"/>
</dbReference>
<comment type="caution">
    <text evidence="1">The sequence shown here is derived from an EMBL/GenBank/DDBJ whole genome shotgun (WGS) entry which is preliminary data.</text>
</comment>
<protein>
    <submittedName>
        <fullName evidence="1">Uncharacterized protein</fullName>
    </submittedName>
</protein>
<reference evidence="1 2" key="1">
    <citation type="journal article" date="2023" name="Hortic Res">
        <title>Pangenome of water caltrop reveals structural variations and asymmetric subgenome divergence after allopolyploidization.</title>
        <authorList>
            <person name="Zhang X."/>
            <person name="Chen Y."/>
            <person name="Wang L."/>
            <person name="Yuan Y."/>
            <person name="Fang M."/>
            <person name="Shi L."/>
            <person name="Lu R."/>
            <person name="Comes H.P."/>
            <person name="Ma Y."/>
            <person name="Chen Y."/>
            <person name="Huang G."/>
            <person name="Zhou Y."/>
            <person name="Zheng Z."/>
            <person name="Qiu Y."/>
        </authorList>
    </citation>
    <scope>NUCLEOTIDE SEQUENCE [LARGE SCALE GENOMIC DNA]</scope>
    <source>
        <strain evidence="1">F231</strain>
    </source>
</reference>
<evidence type="ECO:0000313" key="1">
    <source>
        <dbReference type="EMBL" id="KAK4793252.1"/>
    </source>
</evidence>
<organism evidence="1 2">
    <name type="scientific">Trapa natans</name>
    <name type="common">Water chestnut</name>
    <dbReference type="NCBI Taxonomy" id="22666"/>
    <lineage>
        <taxon>Eukaryota</taxon>
        <taxon>Viridiplantae</taxon>
        <taxon>Streptophyta</taxon>
        <taxon>Embryophyta</taxon>
        <taxon>Tracheophyta</taxon>
        <taxon>Spermatophyta</taxon>
        <taxon>Magnoliopsida</taxon>
        <taxon>eudicotyledons</taxon>
        <taxon>Gunneridae</taxon>
        <taxon>Pentapetalae</taxon>
        <taxon>rosids</taxon>
        <taxon>malvids</taxon>
        <taxon>Myrtales</taxon>
        <taxon>Lythraceae</taxon>
        <taxon>Trapa</taxon>
    </lineage>
</organism>